<dbReference type="SMART" id="SM01217">
    <property type="entry name" value="Fn3_like"/>
    <property type="match status" value="1"/>
</dbReference>
<dbReference type="PRINTS" id="PR00133">
    <property type="entry name" value="GLHYDRLASE3"/>
</dbReference>
<dbReference type="Gene3D" id="2.60.40.10">
    <property type="entry name" value="Immunoglobulins"/>
    <property type="match status" value="1"/>
</dbReference>
<dbReference type="InterPro" id="IPR017853">
    <property type="entry name" value="GH"/>
</dbReference>
<accession>A0A4V5PN39</accession>
<organism evidence="9 10">
    <name type="scientific">Polyangium fumosum</name>
    <dbReference type="NCBI Taxonomy" id="889272"/>
    <lineage>
        <taxon>Bacteria</taxon>
        <taxon>Pseudomonadati</taxon>
        <taxon>Myxococcota</taxon>
        <taxon>Polyangia</taxon>
        <taxon>Polyangiales</taxon>
        <taxon>Polyangiaceae</taxon>
        <taxon>Polyangium</taxon>
    </lineage>
</organism>
<keyword evidence="10" id="KW-1185">Reference proteome</keyword>
<dbReference type="InterPro" id="IPR036962">
    <property type="entry name" value="Glyco_hydro_3_N_sf"/>
</dbReference>
<dbReference type="InterPro" id="IPR002772">
    <property type="entry name" value="Glyco_hydro_3_C"/>
</dbReference>
<dbReference type="Gene3D" id="3.40.50.1700">
    <property type="entry name" value="Glycoside hydrolase family 3 C-terminal domain"/>
    <property type="match status" value="1"/>
</dbReference>
<dbReference type="Pfam" id="PF00933">
    <property type="entry name" value="Glyco_hydro_3"/>
    <property type="match status" value="1"/>
</dbReference>
<dbReference type="InterPro" id="IPR051915">
    <property type="entry name" value="Cellulose_Degrad_GH3"/>
</dbReference>
<evidence type="ECO:0000256" key="1">
    <source>
        <dbReference type="ARBA" id="ARBA00000448"/>
    </source>
</evidence>
<dbReference type="InterPro" id="IPR036881">
    <property type="entry name" value="Glyco_hydro_3_C_sf"/>
</dbReference>
<dbReference type="PROSITE" id="PS00775">
    <property type="entry name" value="GLYCOSYL_HYDROL_F3"/>
    <property type="match status" value="1"/>
</dbReference>
<evidence type="ECO:0000256" key="2">
    <source>
        <dbReference type="ARBA" id="ARBA00005336"/>
    </source>
</evidence>
<evidence type="ECO:0000256" key="3">
    <source>
        <dbReference type="ARBA" id="ARBA00012744"/>
    </source>
</evidence>
<evidence type="ECO:0000313" key="9">
    <source>
        <dbReference type="EMBL" id="TKC99187.1"/>
    </source>
</evidence>
<dbReference type="Proteomes" id="UP000309215">
    <property type="component" value="Unassembled WGS sequence"/>
</dbReference>
<dbReference type="InterPro" id="IPR019800">
    <property type="entry name" value="Glyco_hydro_3_AS"/>
</dbReference>
<dbReference type="SUPFAM" id="SSF51445">
    <property type="entry name" value="(Trans)glycosidases"/>
    <property type="match status" value="1"/>
</dbReference>
<dbReference type="PANTHER" id="PTHR30620:SF16">
    <property type="entry name" value="LYSOSOMAL BETA GLUCOSIDASE"/>
    <property type="match status" value="1"/>
</dbReference>
<dbReference type="Pfam" id="PF01915">
    <property type="entry name" value="Glyco_hydro_3_C"/>
    <property type="match status" value="1"/>
</dbReference>
<sequence>MTKRGGGAGPDAGVRAKGGDMQRRTFGGIGLVLLASLLGCGDSAQNGVFPSGSVEERRTRALLDRMTLEEKVGQMNQYIAPIYAQSLDSPDPAGKIDPLLAQGLVGSFLFVTDASEANALQEKASRARLGIPLIFGIDAVHGLAPVRGATIFPTPIGMAATFDVDLMERFGEVTAHEMRVTGMHWAFSPVLDVARDPRWGRTAETFGEDPFVVAAMGSALVRGLQGPDRAHLRVLACLKHFLGPGLPLGGRNMGPIEVSERALRSTFLPPFQAGVEAGALSVMAAYNDVNGVPSHVSEELLTNVLRHEWGFRGFVVSDWEGIEMLHTTHHVAASQKDAIRQAVLAGVDMHMHGEGFAEPLVELVREGAVGAWRIDEAAGRILRVKRALGLFERRYVDVARAGSVLASPGHRKVALEAARKSIVLLRNEQDLLPLRKNLKKVLVTGPNADNTALLGDWTAPQPAENVITVLEGIRAAVSPQTVVHFVDAGRVFEETNEAIQRAADEARGAEVAIVVLGENETRYDDRGVLDRRRRERTGGEGADRADLTLVGRQMDLVRAIVETGTPTVVVLVNGRPLAIPWIAANVPAVLEAFEPGLAGGQAVAEVLFGDVSPSGRLPISIPRSVGQLPVHYDHPRSAESPYVDESFEPLYGFGHGLSFTRFVYTDLQVPERTRRGEDVVISVVVRNAGARTADEVVLLFVRDVVASVTRPVRALRGFQRVHLAPGERQVVQFRLPFVSLAVHDRRMERVVEPGTFEVSIGGLRGSWVVERK</sequence>
<evidence type="ECO:0000313" key="10">
    <source>
        <dbReference type="Proteomes" id="UP000309215"/>
    </source>
</evidence>
<comment type="catalytic activity">
    <reaction evidence="1">
        <text>Hydrolysis of terminal, non-reducing beta-D-glucosyl residues with release of beta-D-glucose.</text>
        <dbReference type="EC" id="3.2.1.21"/>
    </reaction>
</comment>
<comment type="caution">
    <text evidence="9">The sequence shown here is derived from an EMBL/GenBank/DDBJ whole genome shotgun (WGS) entry which is preliminary data.</text>
</comment>
<feature type="domain" description="Fibronectin type III-like" evidence="8">
    <location>
        <begin position="695"/>
        <end position="764"/>
    </location>
</feature>
<keyword evidence="6 7" id="KW-0326">Glycosidase</keyword>
<dbReference type="AlphaFoldDB" id="A0A4V5PN39"/>
<keyword evidence="4" id="KW-0732">Signal</keyword>
<name>A0A4V5PN39_9BACT</name>
<evidence type="ECO:0000256" key="7">
    <source>
        <dbReference type="RuleBase" id="RU361161"/>
    </source>
</evidence>
<dbReference type="Gene3D" id="3.20.20.300">
    <property type="entry name" value="Glycoside hydrolase, family 3, N-terminal domain"/>
    <property type="match status" value="1"/>
</dbReference>
<dbReference type="EC" id="3.2.1.21" evidence="3"/>
<dbReference type="InterPro" id="IPR001764">
    <property type="entry name" value="Glyco_hydro_3_N"/>
</dbReference>
<evidence type="ECO:0000256" key="5">
    <source>
        <dbReference type="ARBA" id="ARBA00022801"/>
    </source>
</evidence>
<dbReference type="SUPFAM" id="SSF52279">
    <property type="entry name" value="Beta-D-glucan exohydrolase, C-terminal domain"/>
    <property type="match status" value="1"/>
</dbReference>
<protein>
    <recommendedName>
        <fullName evidence="3">beta-glucosidase</fullName>
        <ecNumber evidence="3">3.2.1.21</ecNumber>
    </recommendedName>
</protein>
<dbReference type="EMBL" id="SSMQ01000059">
    <property type="protein sequence ID" value="TKC99187.1"/>
    <property type="molecule type" value="Genomic_DNA"/>
</dbReference>
<comment type="similarity">
    <text evidence="2 7">Belongs to the glycosyl hydrolase 3 family.</text>
</comment>
<dbReference type="GO" id="GO:0008422">
    <property type="term" value="F:beta-glucosidase activity"/>
    <property type="evidence" value="ECO:0007669"/>
    <property type="project" value="UniProtKB-EC"/>
</dbReference>
<dbReference type="InterPro" id="IPR013783">
    <property type="entry name" value="Ig-like_fold"/>
</dbReference>
<dbReference type="Pfam" id="PF14310">
    <property type="entry name" value="Fn3-like"/>
    <property type="match status" value="1"/>
</dbReference>
<keyword evidence="5 7" id="KW-0378">Hydrolase</keyword>
<evidence type="ECO:0000256" key="6">
    <source>
        <dbReference type="ARBA" id="ARBA00023295"/>
    </source>
</evidence>
<reference evidence="9 10" key="1">
    <citation type="submission" date="2019-04" db="EMBL/GenBank/DDBJ databases">
        <authorList>
            <person name="Li Y."/>
            <person name="Wang J."/>
        </authorList>
    </citation>
    <scope>NUCLEOTIDE SEQUENCE [LARGE SCALE GENOMIC DNA]</scope>
    <source>
        <strain evidence="9 10">DSM 14668</strain>
    </source>
</reference>
<gene>
    <name evidence="9" type="ORF">E8A74_38575</name>
</gene>
<proteinExistence type="inferred from homology"/>
<dbReference type="PANTHER" id="PTHR30620">
    <property type="entry name" value="PERIPLASMIC BETA-GLUCOSIDASE-RELATED"/>
    <property type="match status" value="1"/>
</dbReference>
<dbReference type="InterPro" id="IPR026891">
    <property type="entry name" value="Fn3-like"/>
</dbReference>
<evidence type="ECO:0000256" key="4">
    <source>
        <dbReference type="ARBA" id="ARBA00022729"/>
    </source>
</evidence>
<dbReference type="GO" id="GO:0009251">
    <property type="term" value="P:glucan catabolic process"/>
    <property type="evidence" value="ECO:0007669"/>
    <property type="project" value="TreeGrafter"/>
</dbReference>
<dbReference type="OrthoDB" id="9781691at2"/>
<evidence type="ECO:0000259" key="8">
    <source>
        <dbReference type="SMART" id="SM01217"/>
    </source>
</evidence>